<keyword evidence="1" id="KW-0732">Signal</keyword>
<reference evidence="2" key="1">
    <citation type="journal article" date="2016" name="Ticks Tick Borne Dis.">
        <title>De novo assembly and annotation of the salivary gland transcriptome of Rhipicephalus appendiculatus male and female ticks during blood feeding.</title>
        <authorList>
            <person name="de Castro M.H."/>
            <person name="de Klerk D."/>
            <person name="Pienaar R."/>
            <person name="Latif A.A."/>
            <person name="Rees D.J."/>
            <person name="Mans B.J."/>
        </authorList>
    </citation>
    <scope>NUCLEOTIDE SEQUENCE</scope>
    <source>
        <tissue evidence="2">Salivary glands</tissue>
    </source>
</reference>
<feature type="signal peptide" evidence="1">
    <location>
        <begin position="1"/>
        <end position="21"/>
    </location>
</feature>
<protein>
    <submittedName>
        <fullName evidence="2">Lipocalin</fullName>
    </submittedName>
</protein>
<evidence type="ECO:0000256" key="1">
    <source>
        <dbReference type="SAM" id="SignalP"/>
    </source>
</evidence>
<accession>A0A131Z368</accession>
<proteinExistence type="predicted"/>
<dbReference type="EMBL" id="GEDV01002703">
    <property type="protein sequence ID" value="JAP85854.1"/>
    <property type="molecule type" value="Transcribed_RNA"/>
</dbReference>
<sequence>MRLRSSFHIFLLALHLTAVECKAPLVYKVYNIRKFLWTHSAIWTFVTTGGSHCLCQADVTKHIDQQLITYTHYFLSQGHFKKHTQMSGYFTKKNIMQVKPYGSANEVIHEIVYSDKIHKCAVLKVSSMISPGNRISKLDLRVWNSSNVRAMAQHCLPAFRKRATIEHLVYKDMCQGAIGKGQPSQDQDVEGRKNPHDFVCLNYG</sequence>
<organism evidence="2">
    <name type="scientific">Rhipicephalus appendiculatus</name>
    <name type="common">Brown ear tick</name>
    <dbReference type="NCBI Taxonomy" id="34631"/>
    <lineage>
        <taxon>Eukaryota</taxon>
        <taxon>Metazoa</taxon>
        <taxon>Ecdysozoa</taxon>
        <taxon>Arthropoda</taxon>
        <taxon>Chelicerata</taxon>
        <taxon>Arachnida</taxon>
        <taxon>Acari</taxon>
        <taxon>Parasitiformes</taxon>
        <taxon>Ixodida</taxon>
        <taxon>Ixodoidea</taxon>
        <taxon>Ixodidae</taxon>
        <taxon>Rhipicephalinae</taxon>
        <taxon>Rhipicephalus</taxon>
        <taxon>Rhipicephalus</taxon>
    </lineage>
</organism>
<evidence type="ECO:0000313" key="2">
    <source>
        <dbReference type="EMBL" id="JAP85854.1"/>
    </source>
</evidence>
<name>A0A131Z368_RHIAP</name>
<dbReference type="AlphaFoldDB" id="A0A131Z368"/>
<feature type="chain" id="PRO_5007286560" evidence="1">
    <location>
        <begin position="22"/>
        <end position="204"/>
    </location>
</feature>